<dbReference type="InterPro" id="IPR039760">
    <property type="entry name" value="MOFRL_protein"/>
</dbReference>
<dbReference type="EC" id="2.7.1.31" evidence="3"/>
<reference evidence="11 12" key="1">
    <citation type="submission" date="2023-03" db="EMBL/GenBank/DDBJ databases">
        <title>Genome insight into feeding habits of ladybird beetles.</title>
        <authorList>
            <person name="Li H.-S."/>
            <person name="Huang Y.-H."/>
            <person name="Pang H."/>
        </authorList>
    </citation>
    <scope>NUCLEOTIDE SEQUENCE [LARGE SCALE GENOMIC DNA]</scope>
    <source>
        <strain evidence="11">SYSU_2023b</strain>
        <tissue evidence="11">Whole body</tissue>
    </source>
</reference>
<evidence type="ECO:0000256" key="7">
    <source>
        <dbReference type="ARBA" id="ARBA00022777"/>
    </source>
</evidence>
<dbReference type="AlphaFoldDB" id="A0AAW1U7L8"/>
<evidence type="ECO:0000256" key="1">
    <source>
        <dbReference type="ARBA" id="ARBA00000694"/>
    </source>
</evidence>
<dbReference type="PANTHER" id="PTHR12227:SF0">
    <property type="entry name" value="GLYCERATE KINASE"/>
    <property type="match status" value="1"/>
</dbReference>
<accession>A0AAW1U7L8</accession>
<proteinExistence type="inferred from homology"/>
<dbReference type="InterPro" id="IPR037035">
    <property type="entry name" value="GK-like_C_sf"/>
</dbReference>
<dbReference type="GO" id="GO:0005737">
    <property type="term" value="C:cytoplasm"/>
    <property type="evidence" value="ECO:0007669"/>
    <property type="project" value="TreeGrafter"/>
</dbReference>
<protein>
    <recommendedName>
        <fullName evidence="4">Glycerate kinase</fullName>
        <ecNumber evidence="3">2.7.1.31</ecNumber>
    </recommendedName>
</protein>
<comment type="caution">
    <text evidence="11">The sequence shown here is derived from an EMBL/GenBank/DDBJ whole genome shotgun (WGS) entry which is preliminary data.</text>
</comment>
<dbReference type="Gene3D" id="3.40.50.10180">
    <property type="entry name" value="Glycerate kinase, MOFRL-like N-terminal domain"/>
    <property type="match status" value="1"/>
</dbReference>
<keyword evidence="6" id="KW-0547">Nucleotide-binding</keyword>
<dbReference type="GO" id="GO:0005524">
    <property type="term" value="F:ATP binding"/>
    <property type="evidence" value="ECO:0007669"/>
    <property type="project" value="UniProtKB-KW"/>
</dbReference>
<comment type="catalytic activity">
    <reaction evidence="1">
        <text>(R)-glycerate + ATP = (2R)-3-phosphoglycerate + ADP + H(+)</text>
        <dbReference type="Rhea" id="RHEA:23516"/>
        <dbReference type="ChEBI" id="CHEBI:15378"/>
        <dbReference type="ChEBI" id="CHEBI:16659"/>
        <dbReference type="ChEBI" id="CHEBI:30616"/>
        <dbReference type="ChEBI" id="CHEBI:58272"/>
        <dbReference type="ChEBI" id="CHEBI:456216"/>
        <dbReference type="EC" id="2.7.1.31"/>
    </reaction>
</comment>
<evidence type="ECO:0000313" key="11">
    <source>
        <dbReference type="EMBL" id="KAK9876667.1"/>
    </source>
</evidence>
<dbReference type="Pfam" id="PF13660">
    <property type="entry name" value="DUF4147"/>
    <property type="match status" value="1"/>
</dbReference>
<evidence type="ECO:0000313" key="12">
    <source>
        <dbReference type="Proteomes" id="UP001431783"/>
    </source>
</evidence>
<sequence length="517" mass="57405">MLLSVFKNLHSHIKKIKFGVKMSNTDQILREIFKTSVDSVQPYNLVKNFVSVTEMDDVSHLWVGGQSYEIKSGVHVVGFGKAVLGMTFGIEETLGEHLKMGVVSVPKGILNSNSNMNFLNSKIKYMEGAENNLPDEDSMEASLQIKKLVQKLTGKDIVIVLISGGGSALLPLPRGNISLEEKLELVKQLGNCGADIKEMNCVRKEISELKGGNLAKICYPAKVISLILSDVIGDPLDIIASGPTVSNKDDTEKTIEILEKYSLYDNLPETIKNVLNENLNSEKLHQLVEDDSFIHVDNFVIGNNEMAAKSALDRATELNFQSVILSTKVSGNVDRISIVYANIVQIFSKFLQKQITNEEVLFELQNFESDIIFYDEEHVVQTIESFDQEKDICLILAGEPTVVVTGNGLGGRNQQLALSFSMELHKRQYESVEIFFLSCGTDGIDGPTDAAGAIGYSTLAHDSEKQNLNPDDYLQNNDCYNFFETFEDGRYLVKVGHTGTNVMDIHVILIKKNHKRV</sequence>
<dbReference type="PANTHER" id="PTHR12227">
    <property type="entry name" value="GLYCERATE KINASE"/>
    <property type="match status" value="1"/>
</dbReference>
<evidence type="ECO:0000256" key="4">
    <source>
        <dbReference type="ARBA" id="ARBA00020720"/>
    </source>
</evidence>
<dbReference type="Gene3D" id="3.40.1480.10">
    <property type="entry name" value="MOFRL domain"/>
    <property type="match status" value="1"/>
</dbReference>
<dbReference type="Proteomes" id="UP001431783">
    <property type="component" value="Unassembled WGS sequence"/>
</dbReference>
<evidence type="ECO:0000256" key="6">
    <source>
        <dbReference type="ARBA" id="ARBA00022741"/>
    </source>
</evidence>
<name>A0AAW1U7L8_9CUCU</name>
<dbReference type="EMBL" id="JARQZJ010000037">
    <property type="protein sequence ID" value="KAK9876667.1"/>
    <property type="molecule type" value="Genomic_DNA"/>
</dbReference>
<evidence type="ECO:0000259" key="9">
    <source>
        <dbReference type="Pfam" id="PF05161"/>
    </source>
</evidence>
<dbReference type="InterPro" id="IPR007835">
    <property type="entry name" value="MOFRL"/>
</dbReference>
<feature type="domain" description="MOFRL" evidence="9">
    <location>
        <begin position="392"/>
        <end position="504"/>
    </location>
</feature>
<evidence type="ECO:0000259" key="10">
    <source>
        <dbReference type="Pfam" id="PF13660"/>
    </source>
</evidence>
<organism evidence="11 12">
    <name type="scientific">Henosepilachna vigintioctopunctata</name>
    <dbReference type="NCBI Taxonomy" id="420089"/>
    <lineage>
        <taxon>Eukaryota</taxon>
        <taxon>Metazoa</taxon>
        <taxon>Ecdysozoa</taxon>
        <taxon>Arthropoda</taxon>
        <taxon>Hexapoda</taxon>
        <taxon>Insecta</taxon>
        <taxon>Pterygota</taxon>
        <taxon>Neoptera</taxon>
        <taxon>Endopterygota</taxon>
        <taxon>Coleoptera</taxon>
        <taxon>Polyphaga</taxon>
        <taxon>Cucujiformia</taxon>
        <taxon>Coccinelloidea</taxon>
        <taxon>Coccinellidae</taxon>
        <taxon>Epilachninae</taxon>
        <taxon>Epilachnini</taxon>
        <taxon>Henosepilachna</taxon>
    </lineage>
</organism>
<evidence type="ECO:0000256" key="3">
    <source>
        <dbReference type="ARBA" id="ARBA00012101"/>
    </source>
</evidence>
<evidence type="ECO:0000256" key="2">
    <source>
        <dbReference type="ARBA" id="ARBA00005393"/>
    </source>
</evidence>
<feature type="domain" description="MOFRL-associated" evidence="10">
    <location>
        <begin position="29"/>
        <end position="276"/>
    </location>
</feature>
<dbReference type="FunFam" id="3.40.50.10180:FF:000001">
    <property type="entry name" value="Glycerate kinase"/>
    <property type="match status" value="1"/>
</dbReference>
<dbReference type="SUPFAM" id="SSF82544">
    <property type="entry name" value="GckA/TtuD-like"/>
    <property type="match status" value="1"/>
</dbReference>
<evidence type="ECO:0000256" key="8">
    <source>
        <dbReference type="ARBA" id="ARBA00022840"/>
    </source>
</evidence>
<evidence type="ECO:0000256" key="5">
    <source>
        <dbReference type="ARBA" id="ARBA00022679"/>
    </source>
</evidence>
<keyword evidence="8" id="KW-0067">ATP-binding</keyword>
<dbReference type="Pfam" id="PF05161">
    <property type="entry name" value="MOFRL"/>
    <property type="match status" value="1"/>
</dbReference>
<keyword evidence="7" id="KW-0418">Kinase</keyword>
<dbReference type="InterPro" id="IPR038614">
    <property type="entry name" value="GK_N_sf"/>
</dbReference>
<comment type="similarity">
    <text evidence="2">Belongs to the glycerate kinase type-2 family.</text>
</comment>
<gene>
    <name evidence="11" type="ORF">WA026_014045</name>
</gene>
<keyword evidence="12" id="KW-1185">Reference proteome</keyword>
<dbReference type="GO" id="GO:0008887">
    <property type="term" value="F:glycerate kinase activity"/>
    <property type="evidence" value="ECO:0007669"/>
    <property type="project" value="UniProtKB-EC"/>
</dbReference>
<keyword evidence="5" id="KW-0808">Transferase</keyword>
<dbReference type="InterPro" id="IPR025286">
    <property type="entry name" value="MOFRL_assoc_dom"/>
</dbReference>